<keyword evidence="3" id="KW-1185">Reference proteome</keyword>
<name>A0A5K7XGE3_9BACT</name>
<feature type="transmembrane region" description="Helical" evidence="1">
    <location>
        <begin position="91"/>
        <end position="114"/>
    </location>
</feature>
<accession>A0A5K7XGE3</accession>
<keyword evidence="1" id="KW-0472">Membrane</keyword>
<keyword evidence="1" id="KW-0812">Transmembrane</keyword>
<evidence type="ECO:0000313" key="2">
    <source>
        <dbReference type="EMBL" id="BBO35954.1"/>
    </source>
</evidence>
<reference evidence="3" key="1">
    <citation type="submission" date="2019-10" db="EMBL/GenBank/DDBJ databases">
        <title>Lacipirellula parvula gen. nov., sp. nov., representing a lineage of planctomycetes widespread in freshwater anoxic habitats, and description of the family Lacipirellulaceae.</title>
        <authorList>
            <person name="Dedysh S.N."/>
            <person name="Kulichevskaya I.S."/>
            <person name="Beletsky A.V."/>
            <person name="Rakitin A.L."/>
            <person name="Mardanov A.V."/>
            <person name="Ivanova A.A."/>
            <person name="Saltykova V.X."/>
            <person name="Rijpstra W.I.C."/>
            <person name="Sinninghe Damste J.S."/>
            <person name="Ravin N.V."/>
        </authorList>
    </citation>
    <scope>NUCLEOTIDE SEQUENCE [LARGE SCALE GENOMIC DNA]</scope>
    <source>
        <strain evidence="3">PX69</strain>
    </source>
</reference>
<dbReference type="KEGG" id="lpav:PLANPX_5566"/>
<keyword evidence="1" id="KW-1133">Transmembrane helix</keyword>
<dbReference type="EMBL" id="AP021861">
    <property type="protein sequence ID" value="BBO35954.1"/>
    <property type="molecule type" value="Genomic_DNA"/>
</dbReference>
<feature type="transmembrane region" description="Helical" evidence="1">
    <location>
        <begin position="22"/>
        <end position="40"/>
    </location>
</feature>
<dbReference type="AlphaFoldDB" id="A0A5K7XGE3"/>
<feature type="transmembrane region" description="Helical" evidence="1">
    <location>
        <begin position="52"/>
        <end position="71"/>
    </location>
</feature>
<dbReference type="InterPro" id="IPR021257">
    <property type="entry name" value="DUF2809"/>
</dbReference>
<organism evidence="2 3">
    <name type="scientific">Lacipirellula parvula</name>
    <dbReference type="NCBI Taxonomy" id="2650471"/>
    <lineage>
        <taxon>Bacteria</taxon>
        <taxon>Pseudomonadati</taxon>
        <taxon>Planctomycetota</taxon>
        <taxon>Planctomycetia</taxon>
        <taxon>Pirellulales</taxon>
        <taxon>Lacipirellulaceae</taxon>
        <taxon>Lacipirellula</taxon>
    </lineage>
</organism>
<proteinExistence type="predicted"/>
<dbReference type="Proteomes" id="UP000326837">
    <property type="component" value="Chromosome"/>
</dbReference>
<gene>
    <name evidence="2" type="ORF">PLANPX_5566</name>
</gene>
<evidence type="ECO:0000313" key="3">
    <source>
        <dbReference type="Proteomes" id="UP000326837"/>
    </source>
</evidence>
<sequence length="139" mass="15303">MLAATIALGLTSRHYGEQLPPFIAAYAGDALWATMVYWLASIAWPHARTTTLAVIAYGVSFAVELSQLYHAPWIDSIRATRLGALALGHGFLWSDLVCYAVGVALASLIDLALLSLAKPRRRKENTEKMKDDRTNPEQF</sequence>
<protein>
    <submittedName>
        <fullName evidence="2">Putative membrane protein YjgA</fullName>
    </submittedName>
</protein>
<dbReference type="Pfam" id="PF10990">
    <property type="entry name" value="DUF2809"/>
    <property type="match status" value="1"/>
</dbReference>
<evidence type="ECO:0000256" key="1">
    <source>
        <dbReference type="SAM" id="Phobius"/>
    </source>
</evidence>